<feature type="transmembrane region" description="Helical" evidence="6">
    <location>
        <begin position="187"/>
        <end position="209"/>
    </location>
</feature>
<feature type="transmembrane region" description="Helical" evidence="6">
    <location>
        <begin position="582"/>
        <end position="604"/>
    </location>
</feature>
<dbReference type="InterPro" id="IPR000425">
    <property type="entry name" value="MIP"/>
</dbReference>
<dbReference type="PANTHER" id="PTHR45724:SF13">
    <property type="entry name" value="AQUAPORIN NIP1-1-RELATED"/>
    <property type="match status" value="1"/>
</dbReference>
<dbReference type="PANTHER" id="PTHR45724">
    <property type="entry name" value="AQUAPORIN NIP2-1"/>
    <property type="match status" value="1"/>
</dbReference>
<dbReference type="GO" id="GO:0015267">
    <property type="term" value="F:channel activity"/>
    <property type="evidence" value="ECO:0007669"/>
    <property type="project" value="InterPro"/>
</dbReference>
<keyword evidence="7" id="KW-0732">Signal</keyword>
<evidence type="ECO:0000256" key="2">
    <source>
        <dbReference type="ARBA" id="ARBA00022448"/>
    </source>
</evidence>
<feature type="transmembrane region" description="Helical" evidence="6">
    <location>
        <begin position="392"/>
        <end position="415"/>
    </location>
</feature>
<dbReference type="Proteomes" id="UP000604046">
    <property type="component" value="Unassembled WGS sequence"/>
</dbReference>
<sequence>MALLPLLGKTLLCFVVLNTAASKRNNEEGDGNQFFGLAIGFVIIAGGYAGGDVSGACFNPAVAFGLDFSSINSGMSWSFAWTGFEIFGAGLAALAFRCLRPEDFSTVELATYEPSLPVKLASEFLGTFMLVLTVGLNVVLGSASTAWSAAAALMCMIYALGDVSGAHFNPAVSLAVKLRGKCSWTEFGSYIPVQLLAGASAGAIVSLFHKIGAGKDTAHFLQPGKGHSMLEASIVEMVFTFVLCYVVLATATTAKPESQLTKQNFYFGLAIASCVTAGGFAGGAVSGGELNPAVSTGLSVASSIYSPEGATIHGSTIVNLLQLATFEFLGGLLAVMMFYVTHPTELEKEAAWYSCYAAEFLGTFVLVFTVVCNVLAGDANWSPTSIACSLMVMIYATGGVSGGHLNPAVTFAIALATGDWSLKTAGYWASQLAGGIAAGFAACSLYTDVANVEVKEPYHTSHALMAELIYTAMLAFTVLSVAVSKRNNPASDGNNFYALAIGWVIIAGGYAVGGVSGAAFNPAVAIGLDVSSYSKGVGMGFLWGLFELLGAVVAVALFRVIRVPRQEDYLDAPPRDDYEPPLLVKLLSEFLGVFMLVLTVGLNLANDSPATAWSAAAALMCMIYSLGDVSGAHFNPAVTMAVVASGRKLCSTAEGVAYAATQLLAGTAAGIAYSVYHAAGPKYHGPNTRLRLRV</sequence>
<keyword evidence="2" id="KW-0813">Transport</keyword>
<dbReference type="EMBL" id="CAJNDS010000924">
    <property type="protein sequence ID" value="CAE7241004.1"/>
    <property type="molecule type" value="Genomic_DNA"/>
</dbReference>
<dbReference type="GO" id="GO:0016020">
    <property type="term" value="C:membrane"/>
    <property type="evidence" value="ECO:0007669"/>
    <property type="project" value="UniProtKB-SubCell"/>
</dbReference>
<feature type="transmembrane region" description="Helical" evidence="6">
    <location>
        <begin position="79"/>
        <end position="99"/>
    </location>
</feature>
<dbReference type="InterPro" id="IPR034294">
    <property type="entry name" value="Aquaporin_transptr"/>
</dbReference>
<comment type="subcellular location">
    <subcellularLocation>
        <location evidence="1">Membrane</location>
        <topology evidence="1">Multi-pass membrane protein</topology>
    </subcellularLocation>
</comment>
<feature type="transmembrane region" description="Helical" evidence="6">
    <location>
        <begin position="352"/>
        <end position="376"/>
    </location>
</feature>
<reference evidence="8" key="1">
    <citation type="submission" date="2021-02" db="EMBL/GenBank/DDBJ databases">
        <authorList>
            <person name="Dougan E. K."/>
            <person name="Rhodes N."/>
            <person name="Thang M."/>
            <person name="Chan C."/>
        </authorList>
    </citation>
    <scope>NUCLEOTIDE SEQUENCE</scope>
</reference>
<feature type="transmembrane region" description="Helical" evidence="6">
    <location>
        <begin position="610"/>
        <end position="627"/>
    </location>
</feature>
<feature type="transmembrane region" description="Helical" evidence="6">
    <location>
        <begin position="229"/>
        <end position="253"/>
    </location>
</feature>
<accession>A0A812L3Y8</accession>
<evidence type="ECO:0000256" key="6">
    <source>
        <dbReference type="SAM" id="Phobius"/>
    </source>
</evidence>
<feature type="transmembrane region" description="Helical" evidence="6">
    <location>
        <begin position="320"/>
        <end position="340"/>
    </location>
</feature>
<evidence type="ECO:0000256" key="3">
    <source>
        <dbReference type="ARBA" id="ARBA00022692"/>
    </source>
</evidence>
<evidence type="ECO:0000256" key="1">
    <source>
        <dbReference type="ARBA" id="ARBA00004141"/>
    </source>
</evidence>
<dbReference type="Gene3D" id="1.20.1080.10">
    <property type="entry name" value="Glycerol uptake facilitator protein"/>
    <property type="match status" value="4"/>
</dbReference>
<comment type="caution">
    <text evidence="8">The sequence shown here is derived from an EMBL/GenBank/DDBJ whole genome shotgun (WGS) entry which is preliminary data.</text>
</comment>
<dbReference type="Pfam" id="PF00230">
    <property type="entry name" value="MIP"/>
    <property type="match status" value="4"/>
</dbReference>
<feature type="transmembrane region" description="Helical" evidence="6">
    <location>
        <begin position="146"/>
        <end position="166"/>
    </location>
</feature>
<dbReference type="InterPro" id="IPR022357">
    <property type="entry name" value="MIP_CS"/>
</dbReference>
<protein>
    <submittedName>
        <fullName evidence="8">NIP1-1 protein</fullName>
    </submittedName>
</protein>
<evidence type="ECO:0000256" key="4">
    <source>
        <dbReference type="ARBA" id="ARBA00022989"/>
    </source>
</evidence>
<evidence type="ECO:0000256" key="7">
    <source>
        <dbReference type="SAM" id="SignalP"/>
    </source>
</evidence>
<feature type="transmembrane region" description="Helical" evidence="6">
    <location>
        <begin position="265"/>
        <end position="285"/>
    </location>
</feature>
<keyword evidence="4 6" id="KW-1133">Transmembrane helix</keyword>
<gene>
    <name evidence="8" type="primary">NIP1-1</name>
    <name evidence="8" type="ORF">SNAT2548_LOCUS10851</name>
</gene>
<feature type="transmembrane region" description="Helical" evidence="6">
    <location>
        <begin position="496"/>
        <end position="520"/>
    </location>
</feature>
<dbReference type="PRINTS" id="PR00783">
    <property type="entry name" value="MINTRINSICP"/>
</dbReference>
<feature type="signal peptide" evidence="7">
    <location>
        <begin position="1"/>
        <end position="22"/>
    </location>
</feature>
<organism evidence="8 9">
    <name type="scientific">Symbiodinium natans</name>
    <dbReference type="NCBI Taxonomy" id="878477"/>
    <lineage>
        <taxon>Eukaryota</taxon>
        <taxon>Sar</taxon>
        <taxon>Alveolata</taxon>
        <taxon>Dinophyceae</taxon>
        <taxon>Suessiales</taxon>
        <taxon>Symbiodiniaceae</taxon>
        <taxon>Symbiodinium</taxon>
    </lineage>
</organism>
<dbReference type="InterPro" id="IPR023271">
    <property type="entry name" value="Aquaporin-like"/>
</dbReference>
<feature type="transmembrane region" description="Helical" evidence="6">
    <location>
        <begin position="540"/>
        <end position="561"/>
    </location>
</feature>
<dbReference type="OrthoDB" id="432935at2759"/>
<feature type="transmembrane region" description="Helical" evidence="6">
    <location>
        <begin position="467"/>
        <end position="484"/>
    </location>
</feature>
<feature type="transmembrane region" description="Helical" evidence="6">
    <location>
        <begin position="120"/>
        <end position="140"/>
    </location>
</feature>
<keyword evidence="9" id="KW-1185">Reference proteome</keyword>
<feature type="chain" id="PRO_5032413602" evidence="7">
    <location>
        <begin position="23"/>
        <end position="694"/>
    </location>
</feature>
<evidence type="ECO:0000313" key="8">
    <source>
        <dbReference type="EMBL" id="CAE7241004.1"/>
    </source>
</evidence>
<feature type="transmembrane region" description="Helical" evidence="6">
    <location>
        <begin position="427"/>
        <end position="447"/>
    </location>
</feature>
<dbReference type="PROSITE" id="PS00221">
    <property type="entry name" value="MIP"/>
    <property type="match status" value="3"/>
</dbReference>
<proteinExistence type="predicted"/>
<evidence type="ECO:0000256" key="5">
    <source>
        <dbReference type="ARBA" id="ARBA00023136"/>
    </source>
</evidence>
<dbReference type="AlphaFoldDB" id="A0A812L3Y8"/>
<evidence type="ECO:0000313" key="9">
    <source>
        <dbReference type="Proteomes" id="UP000604046"/>
    </source>
</evidence>
<dbReference type="SUPFAM" id="SSF81338">
    <property type="entry name" value="Aquaporin-like"/>
    <property type="match status" value="4"/>
</dbReference>
<keyword evidence="3 6" id="KW-0812">Transmembrane</keyword>
<name>A0A812L3Y8_9DINO</name>
<keyword evidence="5 6" id="KW-0472">Membrane</keyword>